<dbReference type="EMBL" id="HG001994">
    <property type="protein sequence ID" value="CDF39074.1"/>
    <property type="molecule type" value="Genomic_DNA"/>
</dbReference>
<proteinExistence type="predicted"/>
<reference evidence="3" key="1">
    <citation type="journal article" date="2013" name="Proc. Natl. Acad. Sci. U.S.A.">
        <title>Genome structure and metabolic features in the red seaweed Chondrus crispus shed light on evolution of the Archaeplastida.</title>
        <authorList>
            <person name="Collen J."/>
            <person name="Porcel B."/>
            <person name="Carre W."/>
            <person name="Ball S.G."/>
            <person name="Chaparro C."/>
            <person name="Tonon T."/>
            <person name="Barbeyron T."/>
            <person name="Michel G."/>
            <person name="Noel B."/>
            <person name="Valentin K."/>
            <person name="Elias M."/>
            <person name="Artiguenave F."/>
            <person name="Arun A."/>
            <person name="Aury J.M."/>
            <person name="Barbosa-Neto J.F."/>
            <person name="Bothwell J.H."/>
            <person name="Bouget F.Y."/>
            <person name="Brillet L."/>
            <person name="Cabello-Hurtado F."/>
            <person name="Capella-Gutierrez S."/>
            <person name="Charrier B."/>
            <person name="Cladiere L."/>
            <person name="Cock J.M."/>
            <person name="Coelho S.M."/>
            <person name="Colleoni C."/>
            <person name="Czjzek M."/>
            <person name="Da Silva C."/>
            <person name="Delage L."/>
            <person name="Denoeud F."/>
            <person name="Deschamps P."/>
            <person name="Dittami S.M."/>
            <person name="Gabaldon T."/>
            <person name="Gachon C.M."/>
            <person name="Groisillier A."/>
            <person name="Herve C."/>
            <person name="Jabbari K."/>
            <person name="Katinka M."/>
            <person name="Kloareg B."/>
            <person name="Kowalczyk N."/>
            <person name="Labadie K."/>
            <person name="Leblanc C."/>
            <person name="Lopez P.J."/>
            <person name="McLachlan D.H."/>
            <person name="Meslet-Cladiere L."/>
            <person name="Moustafa A."/>
            <person name="Nehr Z."/>
            <person name="Nyvall Collen P."/>
            <person name="Panaud O."/>
            <person name="Partensky F."/>
            <person name="Poulain J."/>
            <person name="Rensing S.A."/>
            <person name="Rousvoal S."/>
            <person name="Samson G."/>
            <person name="Symeonidi A."/>
            <person name="Weissenbach J."/>
            <person name="Zambounis A."/>
            <person name="Wincker P."/>
            <person name="Boyen C."/>
        </authorList>
    </citation>
    <scope>NUCLEOTIDE SEQUENCE [LARGE SCALE GENOMIC DNA]</scope>
    <source>
        <strain evidence="3">cv. Stackhouse</strain>
    </source>
</reference>
<dbReference type="Gramene" id="CDF39074">
    <property type="protein sequence ID" value="CDF39074"/>
    <property type="gene ID" value="CHC_T00000093001"/>
</dbReference>
<name>R7QLV8_CHOCR</name>
<dbReference type="KEGG" id="ccp:CHC_T00000093001"/>
<dbReference type="Proteomes" id="UP000012073">
    <property type="component" value="Unassembled WGS sequence"/>
</dbReference>
<accession>R7QLV8</accession>
<keyword evidence="3" id="KW-1185">Reference proteome</keyword>
<dbReference type="AlphaFoldDB" id="R7QLV8"/>
<evidence type="ECO:0000313" key="2">
    <source>
        <dbReference type="EMBL" id="CDF39074.1"/>
    </source>
</evidence>
<dbReference type="RefSeq" id="XP_005718985.1">
    <property type="nucleotide sequence ID" value="XM_005718928.1"/>
</dbReference>
<sequence>MAGFRNNPIRRRAERRAATKNSTAIGETRRRRWRGVRKSMTIGHSLEAETCNQGAAADERRREEAIRWTLLDREDIVQMSLLEMVAVTAERMRKMAVVSMKVDEAFSTDWDTGRARNEHVPSSSARLGEITLSESCGGHKTESTPEPYYCTPYDVNGNFRQNVYPLRRAQNHVVYCTIDIKPRQNADEATALR</sequence>
<gene>
    <name evidence="2" type="ORF">CHC_T00000093001</name>
</gene>
<evidence type="ECO:0000313" key="3">
    <source>
        <dbReference type="Proteomes" id="UP000012073"/>
    </source>
</evidence>
<protein>
    <submittedName>
        <fullName evidence="2">Uncharacterized protein</fullName>
    </submittedName>
</protein>
<feature type="region of interest" description="Disordered" evidence="1">
    <location>
        <begin position="1"/>
        <end position="30"/>
    </location>
</feature>
<dbReference type="GeneID" id="17326704"/>
<evidence type="ECO:0000256" key="1">
    <source>
        <dbReference type="SAM" id="MobiDB-lite"/>
    </source>
</evidence>
<organism evidence="2 3">
    <name type="scientific">Chondrus crispus</name>
    <name type="common">Carrageen Irish moss</name>
    <name type="synonym">Polymorpha crispa</name>
    <dbReference type="NCBI Taxonomy" id="2769"/>
    <lineage>
        <taxon>Eukaryota</taxon>
        <taxon>Rhodophyta</taxon>
        <taxon>Florideophyceae</taxon>
        <taxon>Rhodymeniophycidae</taxon>
        <taxon>Gigartinales</taxon>
        <taxon>Gigartinaceae</taxon>
        <taxon>Chondrus</taxon>
    </lineage>
</organism>